<evidence type="ECO:0000313" key="1">
    <source>
        <dbReference type="EMBL" id="MVX66479.1"/>
    </source>
</evidence>
<dbReference type="EMBL" id="WSRQ01000058">
    <property type="protein sequence ID" value="MVX66479.1"/>
    <property type="molecule type" value="Genomic_DNA"/>
</dbReference>
<name>A0A964RR75_9CLOT</name>
<reference evidence="1" key="1">
    <citation type="submission" date="2019-12" db="EMBL/GenBank/DDBJ databases">
        <title>Microbes associate with the intestines of laboratory mice.</title>
        <authorList>
            <person name="Navarre W."/>
            <person name="Wong E."/>
        </authorList>
    </citation>
    <scope>NUCLEOTIDE SEQUENCE</scope>
    <source>
        <strain evidence="1">NM79_F5</strain>
    </source>
</reference>
<accession>A0A964RR75</accession>
<proteinExistence type="predicted"/>
<organism evidence="1 2">
    <name type="scientific">Clostridium chromiireducens</name>
    <dbReference type="NCBI Taxonomy" id="225345"/>
    <lineage>
        <taxon>Bacteria</taxon>
        <taxon>Bacillati</taxon>
        <taxon>Bacillota</taxon>
        <taxon>Clostridia</taxon>
        <taxon>Eubacteriales</taxon>
        <taxon>Clostridiaceae</taxon>
        <taxon>Clostridium</taxon>
    </lineage>
</organism>
<dbReference type="Proteomes" id="UP000656077">
    <property type="component" value="Unassembled WGS sequence"/>
</dbReference>
<dbReference type="AlphaFoldDB" id="A0A964RR75"/>
<comment type="caution">
    <text evidence="1">The sequence shown here is derived from an EMBL/GenBank/DDBJ whole genome shotgun (WGS) entry which is preliminary data.</text>
</comment>
<evidence type="ECO:0000313" key="2">
    <source>
        <dbReference type="Proteomes" id="UP000656077"/>
    </source>
</evidence>
<dbReference type="RefSeq" id="WP_160361028.1">
    <property type="nucleotide sequence ID" value="NZ_WSRQ01000058.1"/>
</dbReference>
<gene>
    <name evidence="1" type="ORF">GKZ28_22650</name>
</gene>
<protein>
    <submittedName>
        <fullName evidence="1">Uncharacterized protein</fullName>
    </submittedName>
</protein>
<sequence>MTLEKMIEELEAYYEAAGFNDIYEMELKHKTEDEIRKLYSVTFVENIEG</sequence>